<dbReference type="SUPFAM" id="SSF51064">
    <property type="entry name" value="Head domain of nucleotide exchange factor GrpE"/>
    <property type="match status" value="1"/>
</dbReference>
<feature type="region of interest" description="Disordered" evidence="2">
    <location>
        <begin position="163"/>
        <end position="200"/>
    </location>
</feature>
<dbReference type="Gene3D" id="2.30.22.10">
    <property type="entry name" value="Head domain of nucleotide exchange factor GrpE"/>
    <property type="match status" value="1"/>
</dbReference>
<comment type="caution">
    <text evidence="3">The sequence shown here is derived from an EMBL/GenBank/DDBJ whole genome shotgun (WGS) entry which is preliminary data.</text>
</comment>
<dbReference type="Proteomes" id="UP001500466">
    <property type="component" value="Unassembled WGS sequence"/>
</dbReference>
<dbReference type="Pfam" id="PF01025">
    <property type="entry name" value="GrpE"/>
    <property type="match status" value="1"/>
</dbReference>
<evidence type="ECO:0000256" key="2">
    <source>
        <dbReference type="SAM" id="MobiDB-lite"/>
    </source>
</evidence>
<keyword evidence="1" id="KW-0143">Chaperone</keyword>
<evidence type="ECO:0000313" key="4">
    <source>
        <dbReference type="Proteomes" id="UP001500466"/>
    </source>
</evidence>
<dbReference type="EMBL" id="BAABHS010000001">
    <property type="protein sequence ID" value="GAA4944862.1"/>
    <property type="molecule type" value="Genomic_DNA"/>
</dbReference>
<dbReference type="InterPro" id="IPR000740">
    <property type="entry name" value="GrpE"/>
</dbReference>
<evidence type="ECO:0008006" key="5">
    <source>
        <dbReference type="Google" id="ProtNLM"/>
    </source>
</evidence>
<evidence type="ECO:0000256" key="1">
    <source>
        <dbReference type="ARBA" id="ARBA00023186"/>
    </source>
</evidence>
<gene>
    <name evidence="3" type="ORF">GCM10023205_00580</name>
</gene>
<keyword evidence="4" id="KW-1185">Reference proteome</keyword>
<name>A0ABP9GJ53_9ACTN</name>
<feature type="compositionally biased region" description="Pro residues" evidence="2">
    <location>
        <begin position="165"/>
        <end position="192"/>
    </location>
</feature>
<sequence length="200" mass="21937">MSDPFRIDEQPVPVAGEPPGVDLYDAFARLMERRATLESLLVQERDRIDAERRELALGLLDVCDALDQVLLRQLPRELSGVSAAVDKLRDNLEATQRLMQRNLGRLGVTRMRRSNVADPERCDIVAVEDRAGLPEDTILAEVTAGYWQDGGVLRRARVVVSRLPDTPPEAPDVPAAPAPPADPAAPEPPRPPESPDDTEG</sequence>
<evidence type="ECO:0000313" key="3">
    <source>
        <dbReference type="EMBL" id="GAA4944862.1"/>
    </source>
</evidence>
<dbReference type="InterPro" id="IPR009012">
    <property type="entry name" value="GrpE_head"/>
</dbReference>
<protein>
    <recommendedName>
        <fullName evidence="5">Nucleotide exchange factor GrpE</fullName>
    </recommendedName>
</protein>
<organism evidence="3 4">
    <name type="scientific">Yinghuangia aomiensis</name>
    <dbReference type="NCBI Taxonomy" id="676205"/>
    <lineage>
        <taxon>Bacteria</taxon>
        <taxon>Bacillati</taxon>
        <taxon>Actinomycetota</taxon>
        <taxon>Actinomycetes</taxon>
        <taxon>Kitasatosporales</taxon>
        <taxon>Streptomycetaceae</taxon>
        <taxon>Yinghuangia</taxon>
    </lineage>
</organism>
<proteinExistence type="predicted"/>
<reference evidence="4" key="1">
    <citation type="journal article" date="2019" name="Int. J. Syst. Evol. Microbiol.">
        <title>The Global Catalogue of Microorganisms (GCM) 10K type strain sequencing project: providing services to taxonomists for standard genome sequencing and annotation.</title>
        <authorList>
            <consortium name="The Broad Institute Genomics Platform"/>
            <consortium name="The Broad Institute Genome Sequencing Center for Infectious Disease"/>
            <person name="Wu L."/>
            <person name="Ma J."/>
        </authorList>
    </citation>
    <scope>NUCLEOTIDE SEQUENCE [LARGE SCALE GENOMIC DNA]</scope>
    <source>
        <strain evidence="4">JCM 17986</strain>
    </source>
</reference>
<dbReference type="RefSeq" id="WP_345673142.1">
    <property type="nucleotide sequence ID" value="NZ_BAABHS010000001.1"/>
</dbReference>
<accession>A0ABP9GJ53</accession>